<dbReference type="AlphaFoldDB" id="A0A392RPV2"/>
<proteinExistence type="predicted"/>
<evidence type="ECO:0000313" key="1">
    <source>
        <dbReference type="EMBL" id="MCI38237.1"/>
    </source>
</evidence>
<keyword evidence="2" id="KW-1185">Reference proteome</keyword>
<comment type="caution">
    <text evidence="1">The sequence shown here is derived from an EMBL/GenBank/DDBJ whole genome shotgun (WGS) entry which is preliminary data.</text>
</comment>
<evidence type="ECO:0000313" key="2">
    <source>
        <dbReference type="Proteomes" id="UP000265520"/>
    </source>
</evidence>
<dbReference type="EMBL" id="LXQA010253499">
    <property type="protein sequence ID" value="MCI38237.1"/>
    <property type="molecule type" value="Genomic_DNA"/>
</dbReference>
<reference evidence="1 2" key="1">
    <citation type="journal article" date="2018" name="Front. Plant Sci.">
        <title>Red Clover (Trifolium pratense) and Zigzag Clover (T. medium) - A Picture of Genomic Similarities and Differences.</title>
        <authorList>
            <person name="Dluhosova J."/>
            <person name="Istvanek J."/>
            <person name="Nedelnik J."/>
            <person name="Repkova J."/>
        </authorList>
    </citation>
    <scope>NUCLEOTIDE SEQUENCE [LARGE SCALE GENOMIC DNA]</scope>
    <source>
        <strain evidence="2">cv. 10/8</strain>
        <tissue evidence="1">Leaf</tissue>
    </source>
</reference>
<name>A0A392RPV2_9FABA</name>
<protein>
    <submittedName>
        <fullName evidence="1">Uncharacterized protein</fullName>
    </submittedName>
</protein>
<accession>A0A392RPV2</accession>
<dbReference type="Proteomes" id="UP000265520">
    <property type="component" value="Unassembled WGS sequence"/>
</dbReference>
<organism evidence="1 2">
    <name type="scientific">Trifolium medium</name>
    <dbReference type="NCBI Taxonomy" id="97028"/>
    <lineage>
        <taxon>Eukaryota</taxon>
        <taxon>Viridiplantae</taxon>
        <taxon>Streptophyta</taxon>
        <taxon>Embryophyta</taxon>
        <taxon>Tracheophyta</taxon>
        <taxon>Spermatophyta</taxon>
        <taxon>Magnoliopsida</taxon>
        <taxon>eudicotyledons</taxon>
        <taxon>Gunneridae</taxon>
        <taxon>Pentapetalae</taxon>
        <taxon>rosids</taxon>
        <taxon>fabids</taxon>
        <taxon>Fabales</taxon>
        <taxon>Fabaceae</taxon>
        <taxon>Papilionoideae</taxon>
        <taxon>50 kb inversion clade</taxon>
        <taxon>NPAAA clade</taxon>
        <taxon>Hologalegina</taxon>
        <taxon>IRL clade</taxon>
        <taxon>Trifolieae</taxon>
        <taxon>Trifolium</taxon>
    </lineage>
</organism>
<feature type="non-terminal residue" evidence="1">
    <location>
        <position position="1"/>
    </location>
</feature>
<sequence>WLGREFVSLQGILQLFESFLGLGVGRRVRLGLTLVWHAVVWAIWTSRNVYYWRVFFDREVDG</sequence>